<accession>A0ACB0XK96</accession>
<sequence>MCSKCMGNNSWKNDETGDCKLCGVGLTRMKSWTAAFYKNPLREFLEWLINGLGYDRTLRTYAISHYGGFACLYYFIRNFLVAMICICY</sequence>
<name>A0ACB0XK96_MELEN</name>
<comment type="caution">
    <text evidence="1">The sequence shown here is derived from an EMBL/GenBank/DDBJ whole genome shotgun (WGS) entry which is preliminary data.</text>
</comment>
<dbReference type="Proteomes" id="UP001497535">
    <property type="component" value="Unassembled WGS sequence"/>
</dbReference>
<protein>
    <submittedName>
        <fullName evidence="1">Uncharacterized protein</fullName>
    </submittedName>
</protein>
<proteinExistence type="predicted"/>
<evidence type="ECO:0000313" key="2">
    <source>
        <dbReference type="Proteomes" id="UP001497535"/>
    </source>
</evidence>
<keyword evidence="2" id="KW-1185">Reference proteome</keyword>
<gene>
    <name evidence="1" type="ORF">MENTE1834_LOCUS90</name>
</gene>
<dbReference type="EMBL" id="CAVMJV010000001">
    <property type="protein sequence ID" value="CAK5005959.1"/>
    <property type="molecule type" value="Genomic_DNA"/>
</dbReference>
<evidence type="ECO:0000313" key="1">
    <source>
        <dbReference type="EMBL" id="CAK5005959.1"/>
    </source>
</evidence>
<organism evidence="1 2">
    <name type="scientific">Meloidogyne enterolobii</name>
    <name type="common">Root-knot nematode worm</name>
    <name type="synonym">Meloidogyne mayaguensis</name>
    <dbReference type="NCBI Taxonomy" id="390850"/>
    <lineage>
        <taxon>Eukaryota</taxon>
        <taxon>Metazoa</taxon>
        <taxon>Ecdysozoa</taxon>
        <taxon>Nematoda</taxon>
        <taxon>Chromadorea</taxon>
        <taxon>Rhabditida</taxon>
        <taxon>Tylenchina</taxon>
        <taxon>Tylenchomorpha</taxon>
        <taxon>Tylenchoidea</taxon>
        <taxon>Meloidogynidae</taxon>
        <taxon>Meloidogyninae</taxon>
        <taxon>Meloidogyne</taxon>
    </lineage>
</organism>
<reference evidence="1" key="1">
    <citation type="submission" date="2023-11" db="EMBL/GenBank/DDBJ databases">
        <authorList>
            <person name="Poullet M."/>
        </authorList>
    </citation>
    <scope>NUCLEOTIDE SEQUENCE</scope>
    <source>
        <strain evidence="1">E1834</strain>
    </source>
</reference>